<organism evidence="1 2">
    <name type="scientific">Algimonas arctica</name>
    <dbReference type="NCBI Taxonomy" id="1479486"/>
    <lineage>
        <taxon>Bacteria</taxon>
        <taxon>Pseudomonadati</taxon>
        <taxon>Pseudomonadota</taxon>
        <taxon>Alphaproteobacteria</taxon>
        <taxon>Maricaulales</taxon>
        <taxon>Robiginitomaculaceae</taxon>
        <taxon>Algimonas</taxon>
    </lineage>
</organism>
<name>A0A8J3CPM6_9PROT</name>
<sequence>MRVEGFAKRALCGKESERPSVAFEQKVHPSRTESAMAVKDKDGRAIVKGGDVGVGSVAIRFHEGA</sequence>
<comment type="caution">
    <text evidence="1">The sequence shown here is derived from an EMBL/GenBank/DDBJ whole genome shotgun (WGS) entry which is preliminary data.</text>
</comment>
<dbReference type="AlphaFoldDB" id="A0A8J3CPM6"/>
<proteinExistence type="predicted"/>
<accession>A0A8J3CPM6</accession>
<reference evidence="1" key="2">
    <citation type="submission" date="2020-09" db="EMBL/GenBank/DDBJ databases">
        <authorList>
            <person name="Sun Q."/>
            <person name="Kim S."/>
        </authorList>
    </citation>
    <scope>NUCLEOTIDE SEQUENCE</scope>
    <source>
        <strain evidence="1">KCTC 32513</strain>
    </source>
</reference>
<evidence type="ECO:0000313" key="1">
    <source>
        <dbReference type="EMBL" id="GHA88249.1"/>
    </source>
</evidence>
<evidence type="ECO:0000313" key="2">
    <source>
        <dbReference type="Proteomes" id="UP000634004"/>
    </source>
</evidence>
<dbReference type="Proteomes" id="UP000634004">
    <property type="component" value="Unassembled WGS sequence"/>
</dbReference>
<gene>
    <name evidence="1" type="ORF">GCM10009069_09000</name>
</gene>
<keyword evidence="2" id="KW-1185">Reference proteome</keyword>
<protein>
    <submittedName>
        <fullName evidence="1">Uncharacterized protein</fullName>
    </submittedName>
</protein>
<dbReference type="EMBL" id="BMZH01000003">
    <property type="protein sequence ID" value="GHA88249.1"/>
    <property type="molecule type" value="Genomic_DNA"/>
</dbReference>
<reference evidence="1" key="1">
    <citation type="journal article" date="2014" name="Int. J. Syst. Evol. Microbiol.">
        <title>Complete genome sequence of Corynebacterium casei LMG S-19264T (=DSM 44701T), isolated from a smear-ripened cheese.</title>
        <authorList>
            <consortium name="US DOE Joint Genome Institute (JGI-PGF)"/>
            <person name="Walter F."/>
            <person name="Albersmeier A."/>
            <person name="Kalinowski J."/>
            <person name="Ruckert C."/>
        </authorList>
    </citation>
    <scope>NUCLEOTIDE SEQUENCE</scope>
    <source>
        <strain evidence="1">KCTC 32513</strain>
    </source>
</reference>